<dbReference type="Proteomes" id="UP000238982">
    <property type="component" value="Unassembled WGS sequence"/>
</dbReference>
<organism evidence="2 3">
    <name type="scientific">Burkholderia multivorans</name>
    <dbReference type="NCBI Taxonomy" id="87883"/>
    <lineage>
        <taxon>Bacteria</taxon>
        <taxon>Pseudomonadati</taxon>
        <taxon>Pseudomonadota</taxon>
        <taxon>Betaproteobacteria</taxon>
        <taxon>Burkholderiales</taxon>
        <taxon>Burkholderiaceae</taxon>
        <taxon>Burkholderia</taxon>
        <taxon>Burkholderia cepacia complex</taxon>
    </lineage>
</organism>
<sequence>MLPHVGSPEPGTGLACARQLLVCCMAGPRGGPRGVQPRDDEMVSRRKPAVHRRACPADKALRPSNCVLGRPPRPPCRPRRGGPPFA</sequence>
<evidence type="ECO:0000313" key="3">
    <source>
        <dbReference type="Proteomes" id="UP000238982"/>
    </source>
</evidence>
<protein>
    <submittedName>
        <fullName evidence="2">Uncharacterized protein</fullName>
    </submittedName>
</protein>
<dbReference type="AlphaFoldDB" id="A0A2S9MGC6"/>
<feature type="region of interest" description="Disordered" evidence="1">
    <location>
        <begin position="28"/>
        <end position="86"/>
    </location>
</feature>
<accession>A0A2S9MGC6</accession>
<feature type="compositionally biased region" description="Basic residues" evidence="1">
    <location>
        <begin position="45"/>
        <end position="54"/>
    </location>
</feature>
<gene>
    <name evidence="2" type="ORF">C6Q15_21980</name>
</gene>
<dbReference type="EMBL" id="PVGH01000083">
    <property type="protein sequence ID" value="PRF57433.1"/>
    <property type="molecule type" value="Genomic_DNA"/>
</dbReference>
<proteinExistence type="predicted"/>
<comment type="caution">
    <text evidence="2">The sequence shown here is derived from an EMBL/GenBank/DDBJ whole genome shotgun (WGS) entry which is preliminary data.</text>
</comment>
<reference evidence="2 3" key="1">
    <citation type="submission" date="2018-03" db="EMBL/GenBank/DDBJ databases">
        <authorList>
            <person name="Keele B.F."/>
        </authorList>
    </citation>
    <scope>NUCLEOTIDE SEQUENCE [LARGE SCALE GENOMIC DNA]</scope>
    <source>
        <strain evidence="2 3">AU19729</strain>
    </source>
</reference>
<evidence type="ECO:0000313" key="2">
    <source>
        <dbReference type="EMBL" id="PRF57433.1"/>
    </source>
</evidence>
<name>A0A2S9MGC6_9BURK</name>
<evidence type="ECO:0000256" key="1">
    <source>
        <dbReference type="SAM" id="MobiDB-lite"/>
    </source>
</evidence>